<organism evidence="1">
    <name type="scientific">Daucus carota subsp. sativus</name>
    <name type="common">Carrot</name>
    <dbReference type="NCBI Taxonomy" id="79200"/>
    <lineage>
        <taxon>Eukaryota</taxon>
        <taxon>Viridiplantae</taxon>
        <taxon>Streptophyta</taxon>
        <taxon>Embryophyta</taxon>
        <taxon>Tracheophyta</taxon>
        <taxon>Spermatophyta</taxon>
        <taxon>Magnoliopsida</taxon>
        <taxon>eudicotyledons</taxon>
        <taxon>Gunneridae</taxon>
        <taxon>Pentapetalae</taxon>
        <taxon>asterids</taxon>
        <taxon>campanulids</taxon>
        <taxon>Apiales</taxon>
        <taxon>Apiaceae</taxon>
        <taxon>Apioideae</taxon>
        <taxon>Scandiceae</taxon>
        <taxon>Daucinae</taxon>
        <taxon>Daucus</taxon>
        <taxon>Daucus sect. Daucus</taxon>
    </lineage>
</organism>
<accession>A0A166DC81</accession>
<reference evidence="1" key="1">
    <citation type="journal article" date="2016" name="Nat. Genet.">
        <title>A high-quality carrot genome assembly provides new insights into carotenoid accumulation and asterid genome evolution.</title>
        <authorList>
            <person name="Iorizzo M."/>
            <person name="Ellison S."/>
            <person name="Senalik D."/>
            <person name="Zeng P."/>
            <person name="Satapoomin P."/>
            <person name="Huang J."/>
            <person name="Bowman M."/>
            <person name="Iovene M."/>
            <person name="Sanseverino W."/>
            <person name="Cavagnaro P."/>
            <person name="Yildiz M."/>
            <person name="Macko-Podgorni A."/>
            <person name="Moranska E."/>
            <person name="Grzebelus E."/>
            <person name="Grzebelus D."/>
            <person name="Ashrafi H."/>
            <person name="Zheng Z."/>
            <person name="Cheng S."/>
            <person name="Spooner D."/>
            <person name="Van Deynze A."/>
            <person name="Simon P."/>
        </authorList>
    </citation>
    <scope>NUCLEOTIDE SEQUENCE [LARGE SCALE GENOMIC DNA]</scope>
    <source>
        <tissue evidence="1">Leaf</tissue>
    </source>
</reference>
<evidence type="ECO:0000313" key="1">
    <source>
        <dbReference type="EMBL" id="KZN05076.1"/>
    </source>
</evidence>
<gene>
    <name evidence="1" type="ORF">DCAR_005913</name>
</gene>
<name>A0A166DC81_DAUCS</name>
<proteinExistence type="predicted"/>
<protein>
    <submittedName>
        <fullName evidence="1">Uncharacterized protein</fullName>
    </submittedName>
</protein>
<comment type="caution">
    <text evidence="1">The sequence shown here is derived from an EMBL/GenBank/DDBJ whole genome shotgun (WGS) entry which is preliminary data.</text>
</comment>
<sequence>MGFFPPDGLNLNILMCMQGIATVSHSKKMAHGCVGELARVLVIDQSFEGLIPGGVGSYTALKEWLPMWSCHLLSMARVSRK</sequence>
<dbReference type="EMBL" id="LNRQ01000002">
    <property type="protein sequence ID" value="KZN05076.1"/>
    <property type="molecule type" value="Genomic_DNA"/>
</dbReference>
<dbReference type="AlphaFoldDB" id="A0A166DC81"/>
<dbReference type="Gramene" id="KZN05076">
    <property type="protein sequence ID" value="KZN05076"/>
    <property type="gene ID" value="DCAR_005913"/>
</dbReference>